<evidence type="ECO:0000256" key="3">
    <source>
        <dbReference type="ARBA" id="ARBA00022723"/>
    </source>
</evidence>
<comment type="cofactor">
    <cofactor evidence="5">
        <name>Mg(2+)</name>
        <dbReference type="ChEBI" id="CHEBI:18420"/>
    </cofactor>
</comment>
<dbReference type="Gene3D" id="3.40.50.1010">
    <property type="entry name" value="5'-nuclease"/>
    <property type="match status" value="1"/>
</dbReference>
<dbReference type="EC" id="3.1.-.-" evidence="5"/>
<dbReference type="Proteomes" id="UP000644441">
    <property type="component" value="Unassembled WGS sequence"/>
</dbReference>
<name>A0ABS0ABM7_9GAMM</name>
<comment type="similarity">
    <text evidence="5">Belongs to the PINc/VapC protein family.</text>
</comment>
<dbReference type="InterPro" id="IPR002716">
    <property type="entry name" value="PIN_dom"/>
</dbReference>
<keyword evidence="5" id="KW-0800">Toxin</keyword>
<dbReference type="HAMAP" id="MF_00265">
    <property type="entry name" value="VapC_Nob1"/>
    <property type="match status" value="1"/>
</dbReference>
<keyword evidence="4 5" id="KW-0378">Hydrolase</keyword>
<keyword evidence="5" id="KW-0460">Magnesium</keyword>
<evidence type="ECO:0000313" key="8">
    <source>
        <dbReference type="Proteomes" id="UP000644441"/>
    </source>
</evidence>
<gene>
    <name evidence="5" type="primary">vapC</name>
    <name evidence="7" type="ORF">ISO4_00123</name>
</gene>
<dbReference type="EMBL" id="ARXR01000001">
    <property type="protein sequence ID" value="MBF5051521.1"/>
    <property type="molecule type" value="Genomic_DNA"/>
</dbReference>
<evidence type="ECO:0000313" key="7">
    <source>
        <dbReference type="EMBL" id="MBF5051521.1"/>
    </source>
</evidence>
<dbReference type="SUPFAM" id="SSF88723">
    <property type="entry name" value="PIN domain-like"/>
    <property type="match status" value="1"/>
</dbReference>
<keyword evidence="1 5" id="KW-1277">Toxin-antitoxin system</keyword>
<evidence type="ECO:0000256" key="1">
    <source>
        <dbReference type="ARBA" id="ARBA00022649"/>
    </source>
</evidence>
<comment type="caution">
    <text evidence="7">The sequence shown here is derived from an EMBL/GenBank/DDBJ whole genome shotgun (WGS) entry which is preliminary data.</text>
</comment>
<keyword evidence="8" id="KW-1185">Reference proteome</keyword>
<comment type="function">
    <text evidence="5">Toxic component of a toxin-antitoxin (TA) system. An RNase.</text>
</comment>
<dbReference type="InterPro" id="IPR022907">
    <property type="entry name" value="VapC_family"/>
</dbReference>
<feature type="binding site" evidence="5">
    <location>
        <position position="86"/>
    </location>
    <ligand>
        <name>Mg(2+)</name>
        <dbReference type="ChEBI" id="CHEBI:18420"/>
    </ligand>
</feature>
<proteinExistence type="inferred from homology"/>
<evidence type="ECO:0000256" key="5">
    <source>
        <dbReference type="HAMAP-Rule" id="MF_00265"/>
    </source>
</evidence>
<dbReference type="Pfam" id="PF01850">
    <property type="entry name" value="PIN"/>
    <property type="match status" value="1"/>
</dbReference>
<organism evidence="7 8">
    <name type="scientific">Alloalcanivorax venustensis ISO4</name>
    <dbReference type="NCBI Taxonomy" id="1177184"/>
    <lineage>
        <taxon>Bacteria</taxon>
        <taxon>Pseudomonadati</taxon>
        <taxon>Pseudomonadota</taxon>
        <taxon>Gammaproteobacteria</taxon>
        <taxon>Oceanospirillales</taxon>
        <taxon>Alcanivoracaceae</taxon>
        <taxon>Alloalcanivorax</taxon>
    </lineage>
</organism>
<dbReference type="InterPro" id="IPR029060">
    <property type="entry name" value="PIN-like_dom_sf"/>
</dbReference>
<keyword evidence="3 5" id="KW-0479">Metal-binding</keyword>
<sequence>MILVDTSVWVDHLRAGDRELARLLERNQARIHPFVVGELACGNLSRRREVLDLLRGLPPVPVADQDEVLFLIERHGLMGRGIGFIDAHLLAATLLSHATCLWTRDKRLAEVARDLGVDGAPGPMIHDRA</sequence>
<keyword evidence="2 5" id="KW-0540">Nuclease</keyword>
<evidence type="ECO:0000259" key="6">
    <source>
        <dbReference type="Pfam" id="PF01850"/>
    </source>
</evidence>
<protein>
    <recommendedName>
        <fullName evidence="5">Ribonuclease VapC</fullName>
        <shortName evidence="5">RNase VapC</shortName>
        <ecNumber evidence="5">3.1.-.-</ecNumber>
    </recommendedName>
    <alternativeName>
        <fullName evidence="5">Toxin VapC</fullName>
    </alternativeName>
</protein>
<evidence type="ECO:0000256" key="2">
    <source>
        <dbReference type="ARBA" id="ARBA00022722"/>
    </source>
</evidence>
<dbReference type="RefSeq" id="WP_067604959.1">
    <property type="nucleotide sequence ID" value="NZ_ARXR01000001.1"/>
</dbReference>
<dbReference type="GeneID" id="99765550"/>
<feature type="domain" description="PIN" evidence="6">
    <location>
        <begin position="2"/>
        <end position="113"/>
    </location>
</feature>
<accession>A0ABS0ABM7</accession>
<feature type="binding site" evidence="5">
    <location>
        <position position="5"/>
    </location>
    <ligand>
        <name>Mg(2+)</name>
        <dbReference type="ChEBI" id="CHEBI:18420"/>
    </ligand>
</feature>
<evidence type="ECO:0000256" key="4">
    <source>
        <dbReference type="ARBA" id="ARBA00022801"/>
    </source>
</evidence>
<reference evidence="7 8" key="1">
    <citation type="submission" date="2012-09" db="EMBL/GenBank/DDBJ databases">
        <title>Genome Sequence of alkane-degrading Bacterium Alcanivorax venustensis ISO4.</title>
        <authorList>
            <person name="Lai Q."/>
            <person name="Shao Z."/>
        </authorList>
    </citation>
    <scope>NUCLEOTIDE SEQUENCE [LARGE SCALE GENOMIC DNA]</scope>
    <source>
        <strain evidence="7 8">ISO4</strain>
    </source>
</reference>